<evidence type="ECO:0000313" key="2">
    <source>
        <dbReference type="EMBL" id="CAD9487142.1"/>
    </source>
</evidence>
<dbReference type="AlphaFoldDB" id="A0A7S2HD15"/>
<feature type="region of interest" description="Disordered" evidence="1">
    <location>
        <begin position="74"/>
        <end position="109"/>
    </location>
</feature>
<proteinExistence type="predicted"/>
<name>A0A7S2HD15_9EUKA</name>
<sequence>MRHTSMQFEWGDGSEESDFNSLLGKHVRVHGLQARPEYNDQFGRVYSFDHNKGRAGVHLDSGPGLWVKPSNLTEVTREPEANPKDVATQAGPTDGADTGARVCTPQGLG</sequence>
<accession>A0A7S2HD15</accession>
<dbReference type="EMBL" id="HBGU01048279">
    <property type="protein sequence ID" value="CAD9487142.1"/>
    <property type="molecule type" value="Transcribed_RNA"/>
</dbReference>
<organism evidence="2">
    <name type="scientific">Haptolina brevifila</name>
    <dbReference type="NCBI Taxonomy" id="156173"/>
    <lineage>
        <taxon>Eukaryota</taxon>
        <taxon>Haptista</taxon>
        <taxon>Haptophyta</taxon>
        <taxon>Prymnesiophyceae</taxon>
        <taxon>Prymnesiales</taxon>
        <taxon>Prymnesiaceae</taxon>
        <taxon>Haptolina</taxon>
    </lineage>
</organism>
<evidence type="ECO:0000256" key="1">
    <source>
        <dbReference type="SAM" id="MobiDB-lite"/>
    </source>
</evidence>
<reference evidence="2" key="1">
    <citation type="submission" date="2021-01" db="EMBL/GenBank/DDBJ databases">
        <authorList>
            <person name="Corre E."/>
            <person name="Pelletier E."/>
            <person name="Niang G."/>
            <person name="Scheremetjew M."/>
            <person name="Finn R."/>
            <person name="Kale V."/>
            <person name="Holt S."/>
            <person name="Cochrane G."/>
            <person name="Meng A."/>
            <person name="Brown T."/>
            <person name="Cohen L."/>
        </authorList>
    </citation>
    <scope>NUCLEOTIDE SEQUENCE</scope>
    <source>
        <strain evidence="2">UTEX LB 985</strain>
    </source>
</reference>
<protein>
    <submittedName>
        <fullName evidence="2">Uncharacterized protein</fullName>
    </submittedName>
</protein>
<gene>
    <name evidence="2" type="ORF">CBRE1094_LOCUS26292</name>
</gene>